<accession>A0ABV6BBV1</accession>
<dbReference type="RefSeq" id="WP_377241520.1">
    <property type="nucleotide sequence ID" value="NZ_JBHLXP010000001.1"/>
</dbReference>
<reference evidence="1 2" key="1">
    <citation type="submission" date="2024-09" db="EMBL/GenBank/DDBJ databases">
        <authorList>
            <person name="Sun Q."/>
            <person name="Mori K."/>
        </authorList>
    </citation>
    <scope>NUCLEOTIDE SEQUENCE [LARGE SCALE GENOMIC DNA]</scope>
    <source>
        <strain evidence="1 2">KCTC 23315</strain>
    </source>
</reference>
<name>A0ABV6BBV1_9GAMM</name>
<dbReference type="Proteomes" id="UP001589813">
    <property type="component" value="Unassembled WGS sequence"/>
</dbReference>
<dbReference type="EMBL" id="JBHLXP010000001">
    <property type="protein sequence ID" value="MFC0047874.1"/>
    <property type="molecule type" value="Genomic_DNA"/>
</dbReference>
<evidence type="ECO:0000313" key="2">
    <source>
        <dbReference type="Proteomes" id="UP001589813"/>
    </source>
</evidence>
<gene>
    <name evidence="1" type="ORF">ACFFJP_06200</name>
</gene>
<comment type="caution">
    <text evidence="1">The sequence shown here is derived from an EMBL/GenBank/DDBJ whole genome shotgun (WGS) entry which is preliminary data.</text>
</comment>
<sequence>MIIFEAWEDENGITFTTRENVVDFKYKNLISNDARLLHQIEASTYEEAMVQHHIKMKWEPYIPLDEIAT</sequence>
<keyword evidence="2" id="KW-1185">Reference proteome</keyword>
<protein>
    <recommendedName>
        <fullName evidence="3">DUF4376 domain-containing protein</fullName>
    </recommendedName>
</protein>
<evidence type="ECO:0000313" key="1">
    <source>
        <dbReference type="EMBL" id="MFC0047874.1"/>
    </source>
</evidence>
<evidence type="ECO:0008006" key="3">
    <source>
        <dbReference type="Google" id="ProtNLM"/>
    </source>
</evidence>
<proteinExistence type="predicted"/>
<organism evidence="1 2">
    <name type="scientific">Rheinheimera tilapiae</name>
    <dbReference type="NCBI Taxonomy" id="875043"/>
    <lineage>
        <taxon>Bacteria</taxon>
        <taxon>Pseudomonadati</taxon>
        <taxon>Pseudomonadota</taxon>
        <taxon>Gammaproteobacteria</taxon>
        <taxon>Chromatiales</taxon>
        <taxon>Chromatiaceae</taxon>
        <taxon>Rheinheimera</taxon>
    </lineage>
</organism>